<evidence type="ECO:0000313" key="2">
    <source>
        <dbReference type="EMBL" id="QRC98675.1"/>
    </source>
</evidence>
<sequence>MSLQGSACHRYLPQLISVTLPISDIQSRVDRIAAQGTTLLPAVDYRDNHQPNDRVNTHRARNDP</sequence>
<reference evidence="3" key="1">
    <citation type="journal article" date="2021" name="BMC Genomics">
        <title>Chromosome-level genome assembly and manually-curated proteome of model necrotroph Parastagonospora nodorum Sn15 reveals a genome-wide trove of candidate effector homologs, and redundancy of virulence-related functions within an accessory chromosome.</title>
        <authorList>
            <person name="Bertazzoni S."/>
            <person name="Jones D.A.B."/>
            <person name="Phan H.T."/>
            <person name="Tan K.-C."/>
            <person name="Hane J.K."/>
        </authorList>
    </citation>
    <scope>NUCLEOTIDE SEQUENCE [LARGE SCALE GENOMIC DNA]</scope>
    <source>
        <strain evidence="3">SN15 / ATCC MYA-4574 / FGSC 10173)</strain>
    </source>
</reference>
<evidence type="ECO:0000256" key="1">
    <source>
        <dbReference type="SAM" id="MobiDB-lite"/>
    </source>
</evidence>
<accession>A0A7U2F8X8</accession>
<proteinExistence type="predicted"/>
<evidence type="ECO:0000313" key="3">
    <source>
        <dbReference type="Proteomes" id="UP000663193"/>
    </source>
</evidence>
<keyword evidence="3" id="KW-1185">Reference proteome</keyword>
<feature type="region of interest" description="Disordered" evidence="1">
    <location>
        <begin position="44"/>
        <end position="64"/>
    </location>
</feature>
<dbReference type="EMBL" id="CP069030">
    <property type="protein sequence ID" value="QRC98675.1"/>
    <property type="molecule type" value="Genomic_DNA"/>
</dbReference>
<dbReference type="VEuPathDB" id="FungiDB:JI435_412430"/>
<dbReference type="AlphaFoldDB" id="A0A7U2F8X8"/>
<protein>
    <submittedName>
        <fullName evidence="2">Uncharacterized protein</fullName>
    </submittedName>
</protein>
<gene>
    <name evidence="2" type="ORF">JI435_412430</name>
</gene>
<dbReference type="Proteomes" id="UP000663193">
    <property type="component" value="Chromosome 8"/>
</dbReference>
<name>A0A7U2F8X8_PHANO</name>
<organism evidence="2 3">
    <name type="scientific">Phaeosphaeria nodorum (strain SN15 / ATCC MYA-4574 / FGSC 10173)</name>
    <name type="common">Glume blotch fungus</name>
    <name type="synonym">Parastagonospora nodorum</name>
    <dbReference type="NCBI Taxonomy" id="321614"/>
    <lineage>
        <taxon>Eukaryota</taxon>
        <taxon>Fungi</taxon>
        <taxon>Dikarya</taxon>
        <taxon>Ascomycota</taxon>
        <taxon>Pezizomycotina</taxon>
        <taxon>Dothideomycetes</taxon>
        <taxon>Pleosporomycetidae</taxon>
        <taxon>Pleosporales</taxon>
        <taxon>Pleosporineae</taxon>
        <taxon>Phaeosphaeriaceae</taxon>
        <taxon>Parastagonospora</taxon>
    </lineage>
</organism>